<accession>A0AAW1T3U4</accession>
<organism evidence="2 3">
    <name type="scientific">Apatococcus fuscideae</name>
    <dbReference type="NCBI Taxonomy" id="2026836"/>
    <lineage>
        <taxon>Eukaryota</taxon>
        <taxon>Viridiplantae</taxon>
        <taxon>Chlorophyta</taxon>
        <taxon>core chlorophytes</taxon>
        <taxon>Trebouxiophyceae</taxon>
        <taxon>Chlorellales</taxon>
        <taxon>Chlorellaceae</taxon>
        <taxon>Apatococcus</taxon>
    </lineage>
</organism>
<reference evidence="2 3" key="1">
    <citation type="journal article" date="2024" name="Nat. Commun.">
        <title>Phylogenomics reveals the evolutionary origins of lichenization in chlorophyte algae.</title>
        <authorList>
            <person name="Puginier C."/>
            <person name="Libourel C."/>
            <person name="Otte J."/>
            <person name="Skaloud P."/>
            <person name="Haon M."/>
            <person name="Grisel S."/>
            <person name="Petersen M."/>
            <person name="Berrin J.G."/>
            <person name="Delaux P.M."/>
            <person name="Dal Grande F."/>
            <person name="Keller J."/>
        </authorList>
    </citation>
    <scope>NUCLEOTIDE SEQUENCE [LARGE SCALE GENOMIC DNA]</scope>
    <source>
        <strain evidence="2 3">SAG 2523</strain>
    </source>
</reference>
<feature type="compositionally biased region" description="Polar residues" evidence="1">
    <location>
        <begin position="193"/>
        <end position="202"/>
    </location>
</feature>
<protein>
    <submittedName>
        <fullName evidence="2">Uncharacterized protein</fullName>
    </submittedName>
</protein>
<feature type="region of interest" description="Disordered" evidence="1">
    <location>
        <begin position="71"/>
        <end position="224"/>
    </location>
</feature>
<feature type="compositionally biased region" description="Polar residues" evidence="1">
    <location>
        <begin position="210"/>
        <end position="224"/>
    </location>
</feature>
<feature type="region of interest" description="Disordered" evidence="1">
    <location>
        <begin position="303"/>
        <end position="336"/>
    </location>
</feature>
<evidence type="ECO:0000313" key="2">
    <source>
        <dbReference type="EMBL" id="KAK9863662.1"/>
    </source>
</evidence>
<evidence type="ECO:0000313" key="3">
    <source>
        <dbReference type="Proteomes" id="UP001485043"/>
    </source>
</evidence>
<proteinExistence type="predicted"/>
<comment type="caution">
    <text evidence="2">The sequence shown here is derived from an EMBL/GenBank/DDBJ whole genome shotgun (WGS) entry which is preliminary data.</text>
</comment>
<evidence type="ECO:0000256" key="1">
    <source>
        <dbReference type="SAM" id="MobiDB-lite"/>
    </source>
</evidence>
<sequence>MDPFEEEVRIVYRDTREPVHGPEGQTFSAACEPQTIDFSSYVLNERLQEVNAEVQRHQQAPEPTHIWQLAEQLLPGQDDTEAGPEQWAGGQMSPPASPPAPQTGTAKPTALPSTPPASAARPSLTALLGSHCTASLSADKHSNSAARQQPKTAARHAAGAPSSLPRPRGQKDGRGRRLPASSKLFSIRDDRQSISTPRNMTTPARPGPAQLQSPTTAAPGTARVSLSQSIQMLTGSPPAPSPARARCRASEDLMDDSVGWLGQDSPAGGNPMQAWPRRQLALPSDIQSAGDALEEHGCVTPAMHSRQPFAPQDQQSAAMQPAEPGSAPGAAAPSSTTGRGFLASAFKEGLKAGGILGPEGCPEYIHIMWHI</sequence>
<dbReference type="EMBL" id="JALJOV010000444">
    <property type="protein sequence ID" value="KAK9863662.1"/>
    <property type="molecule type" value="Genomic_DNA"/>
</dbReference>
<dbReference type="AlphaFoldDB" id="A0AAW1T3U4"/>
<gene>
    <name evidence="2" type="ORF">WJX84_000414</name>
</gene>
<dbReference type="Proteomes" id="UP001485043">
    <property type="component" value="Unassembled WGS sequence"/>
</dbReference>
<name>A0AAW1T3U4_9CHLO</name>
<feature type="compositionally biased region" description="Low complexity" evidence="1">
    <location>
        <begin position="105"/>
        <end position="128"/>
    </location>
</feature>
<keyword evidence="3" id="KW-1185">Reference proteome</keyword>
<feature type="compositionally biased region" description="Low complexity" evidence="1">
    <location>
        <begin position="324"/>
        <end position="336"/>
    </location>
</feature>